<name>A0ABM4B9L0_HYDVU</name>
<evidence type="ECO:0000313" key="2">
    <source>
        <dbReference type="Proteomes" id="UP001652625"/>
    </source>
</evidence>
<evidence type="ECO:0000259" key="1">
    <source>
        <dbReference type="Pfam" id="PF13843"/>
    </source>
</evidence>
<sequence length="215" mass="25686">MISKYYSNLFSHWNNKNRIHDYRRQKQWFFAISSFSKVISRDRFRQIHRYLHFCNDTAAIPRGNKGCDKLFKVHMLLDDLCLKFRNLYKPKRDICIDESMIHFKERISFRQFIPSKRTKFGIKAWVMAESATGYISEFLIYTGKDIDGLQHRNLAGTVVRQLTEHILKQGYHLYLDNYYTKVGLLEHLYGNKLYATGTARVDRSQFHKEIITKTK</sequence>
<dbReference type="InterPro" id="IPR029526">
    <property type="entry name" value="PGBD"/>
</dbReference>
<keyword evidence="2" id="KW-1185">Reference proteome</keyword>
<dbReference type="PANTHER" id="PTHR46599">
    <property type="entry name" value="PIGGYBAC TRANSPOSABLE ELEMENT-DERIVED PROTEIN 4"/>
    <property type="match status" value="1"/>
</dbReference>
<gene>
    <name evidence="3" type="primary">LOC136076051</name>
</gene>
<feature type="domain" description="PiggyBac transposable element-derived protein" evidence="1">
    <location>
        <begin position="16"/>
        <end position="212"/>
    </location>
</feature>
<protein>
    <submittedName>
        <fullName evidence="3">PiggyBac transposable element-derived protein 4-like</fullName>
    </submittedName>
</protein>
<organism evidence="2 3">
    <name type="scientific">Hydra vulgaris</name>
    <name type="common">Hydra</name>
    <name type="synonym">Hydra attenuata</name>
    <dbReference type="NCBI Taxonomy" id="6087"/>
    <lineage>
        <taxon>Eukaryota</taxon>
        <taxon>Metazoa</taxon>
        <taxon>Cnidaria</taxon>
        <taxon>Hydrozoa</taxon>
        <taxon>Hydroidolina</taxon>
        <taxon>Anthoathecata</taxon>
        <taxon>Aplanulata</taxon>
        <taxon>Hydridae</taxon>
        <taxon>Hydra</taxon>
    </lineage>
</organism>
<dbReference type="PANTHER" id="PTHR46599:SF3">
    <property type="entry name" value="PIGGYBAC TRANSPOSABLE ELEMENT-DERIVED PROTEIN 4"/>
    <property type="match status" value="1"/>
</dbReference>
<reference evidence="3" key="2">
    <citation type="submission" date="2025-08" db="UniProtKB">
        <authorList>
            <consortium name="RefSeq"/>
        </authorList>
    </citation>
    <scope>IDENTIFICATION</scope>
</reference>
<dbReference type="GeneID" id="136076051"/>
<proteinExistence type="predicted"/>
<dbReference type="Proteomes" id="UP001652625">
    <property type="component" value="Chromosome 02"/>
</dbReference>
<reference evidence="2" key="1">
    <citation type="submission" date="2025-05" db="UniProtKB">
        <authorList>
            <consortium name="RefSeq"/>
        </authorList>
    </citation>
    <scope>NUCLEOTIDE SEQUENCE [LARGE SCALE GENOMIC DNA]</scope>
</reference>
<accession>A0ABM4B9L0</accession>
<evidence type="ECO:0000313" key="3">
    <source>
        <dbReference type="RefSeq" id="XP_065645587.1"/>
    </source>
</evidence>
<dbReference type="Pfam" id="PF13843">
    <property type="entry name" value="DDE_Tnp_1_7"/>
    <property type="match status" value="1"/>
</dbReference>
<dbReference type="RefSeq" id="XP_065645587.1">
    <property type="nucleotide sequence ID" value="XM_065789515.1"/>
</dbReference>